<evidence type="ECO:0000313" key="1">
    <source>
        <dbReference type="EMBL" id="KKM03452.1"/>
    </source>
</evidence>
<name>A0A0F9HJU5_9ZZZZ</name>
<protein>
    <submittedName>
        <fullName evidence="1">Uncharacterized protein</fullName>
    </submittedName>
</protein>
<sequence length="109" mass="11874">MSTEINRIVRVEVQGPHLITAVRHEVIRRTVARLHEAELRVLLLQIVQPTGVQAPEREVVVLHKVPVQGAINLIAVLPHVVAPIAHRVVTIPALEVTGALEVALEVPVA</sequence>
<organism evidence="1">
    <name type="scientific">marine sediment metagenome</name>
    <dbReference type="NCBI Taxonomy" id="412755"/>
    <lineage>
        <taxon>unclassified sequences</taxon>
        <taxon>metagenomes</taxon>
        <taxon>ecological metagenomes</taxon>
    </lineage>
</organism>
<proteinExistence type="predicted"/>
<gene>
    <name evidence="1" type="ORF">LCGC14_1774290</name>
</gene>
<dbReference type="AlphaFoldDB" id="A0A0F9HJU5"/>
<reference evidence="1" key="1">
    <citation type="journal article" date="2015" name="Nature">
        <title>Complex archaea that bridge the gap between prokaryotes and eukaryotes.</title>
        <authorList>
            <person name="Spang A."/>
            <person name="Saw J.H."/>
            <person name="Jorgensen S.L."/>
            <person name="Zaremba-Niedzwiedzka K."/>
            <person name="Martijn J."/>
            <person name="Lind A.E."/>
            <person name="van Eijk R."/>
            <person name="Schleper C."/>
            <person name="Guy L."/>
            <person name="Ettema T.J."/>
        </authorList>
    </citation>
    <scope>NUCLEOTIDE SEQUENCE</scope>
</reference>
<accession>A0A0F9HJU5</accession>
<comment type="caution">
    <text evidence="1">The sequence shown here is derived from an EMBL/GenBank/DDBJ whole genome shotgun (WGS) entry which is preliminary data.</text>
</comment>
<dbReference type="EMBL" id="LAZR01016678">
    <property type="protein sequence ID" value="KKM03452.1"/>
    <property type="molecule type" value="Genomic_DNA"/>
</dbReference>